<evidence type="ECO:0000259" key="6">
    <source>
        <dbReference type="PROSITE" id="PS50887"/>
    </source>
</evidence>
<accession>A0ABQ1C108</accession>
<evidence type="ECO:0000256" key="2">
    <source>
        <dbReference type="ARBA" id="ARBA00022606"/>
    </source>
</evidence>
<evidence type="ECO:0000313" key="8">
    <source>
        <dbReference type="Proteomes" id="UP000465240"/>
    </source>
</evidence>
<evidence type="ECO:0000256" key="1">
    <source>
        <dbReference type="ARBA" id="ARBA00022543"/>
    </source>
</evidence>
<dbReference type="PANTHER" id="PTHR44757:SF2">
    <property type="entry name" value="BIOFILM ARCHITECTURE MAINTENANCE PROTEIN MBAA"/>
    <property type="match status" value="1"/>
</dbReference>
<dbReference type="Pfam" id="PF08446">
    <property type="entry name" value="PAS_2"/>
    <property type="match status" value="1"/>
</dbReference>
<keyword evidence="2" id="KW-0716">Sensory transduction</keyword>
<evidence type="ECO:0000259" key="5">
    <source>
        <dbReference type="PROSITE" id="PS50046"/>
    </source>
</evidence>
<dbReference type="InterPro" id="IPR013515">
    <property type="entry name" value="Phytochrome_cen-reg"/>
</dbReference>
<dbReference type="PANTHER" id="PTHR44757">
    <property type="entry name" value="DIGUANYLATE CYCLASE DGCP"/>
    <property type="match status" value="1"/>
</dbReference>
<dbReference type="PRINTS" id="PR01033">
    <property type="entry name" value="PHYTOCHROME"/>
</dbReference>
<sequence>MTAGANPSGQALPDCASEQLHLSGRIQAHGALIAADLQDRRITYASANTADRIGAAPDQLFDAPVTSIFSPDEHPRLEQAIEQSGYQPSSPDLYGVRLAADVHGKVDVILHQVAGQIVIEIERSHGDDQANLVPVLYSSQEIGEATSVPEIETAVARAVRSLTGFDRVMVYRFHDDEHGEIVAEDRLPGLVRYLGHHFPASDIPLQARHIYTRKASRYIPDVDEGDVAVVASPRLAGTGLDLSHAALRSVSPFHLEFMRNMDTAASVSFSMADAGRLTRLVSCTSEKPQWLSRSTRRACELLVLQAKLQVSAAEQISRLNDAARRESIRNRLRSAMQTAPDIAEGLTSASGDLLELCQAESAATCVDGQYRSIGTAPSEDAVRRIASEIRASRSPGSPWATDRLEKQTAHDLGAAGCLFVALSAPDDFVIWFRRDRLRQLRWLGDPRAHSVGLLNPRKSFDTWLEQVTGSSVPWTDADLRAARLLAYDVESAQLSRAQAQLAHLGMHDPLTGLPNRHHLSSVMAAMLAGASSSAPVAAIFIDLDRFKAVNDKYGHEAGDCVLREAARRIADVTRAGADVVIRAGADSPPAVRLGGDEFLVLLPGADAAGAALVAERIRQSLREPIAITPDLRLTIGASIGVALAAAPEELHHLLSRADAAMYRDKRRPKPVEAS</sequence>
<dbReference type="EMBL" id="BLKX01000001">
    <property type="protein sequence ID" value="GFG77942.1"/>
    <property type="molecule type" value="Genomic_DNA"/>
</dbReference>
<dbReference type="InterPro" id="IPR043128">
    <property type="entry name" value="Rev_trsase/Diguanyl_cyclase"/>
</dbReference>
<dbReference type="PROSITE" id="PS50887">
    <property type="entry name" value="GGDEF"/>
    <property type="match status" value="1"/>
</dbReference>
<comment type="caution">
    <text evidence="7">The sequence shown here is derived from an EMBL/GenBank/DDBJ whole genome shotgun (WGS) entry which is preliminary data.</text>
</comment>
<dbReference type="SUPFAM" id="SSF55781">
    <property type="entry name" value="GAF domain-like"/>
    <property type="match status" value="2"/>
</dbReference>
<gene>
    <name evidence="7" type="ORF">MPRG_12180</name>
</gene>
<dbReference type="InterPro" id="IPR043150">
    <property type="entry name" value="Phytochrome_PHY_sf"/>
</dbReference>
<keyword evidence="8" id="KW-1185">Reference proteome</keyword>
<dbReference type="CDD" id="cd01949">
    <property type="entry name" value="GGDEF"/>
    <property type="match status" value="1"/>
</dbReference>
<dbReference type="InterPro" id="IPR016132">
    <property type="entry name" value="Phyto_chromo_attachment"/>
</dbReference>
<dbReference type="InterPro" id="IPR013654">
    <property type="entry name" value="PAS_2"/>
</dbReference>
<dbReference type="Pfam" id="PF00990">
    <property type="entry name" value="GGDEF"/>
    <property type="match status" value="1"/>
</dbReference>
<dbReference type="Pfam" id="PF01590">
    <property type="entry name" value="GAF"/>
    <property type="match status" value="1"/>
</dbReference>
<protein>
    <recommendedName>
        <fullName evidence="9">Diguanylate cyclase</fullName>
    </recommendedName>
</protein>
<keyword evidence="4" id="KW-0675">Receptor</keyword>
<feature type="domain" description="GGDEF" evidence="6">
    <location>
        <begin position="534"/>
        <end position="674"/>
    </location>
</feature>
<dbReference type="Gene3D" id="3.30.450.40">
    <property type="match status" value="1"/>
</dbReference>
<keyword evidence="1" id="KW-0600">Photoreceptor protein</keyword>
<dbReference type="Gene3D" id="3.30.450.20">
    <property type="entry name" value="PAS domain"/>
    <property type="match status" value="1"/>
</dbReference>
<dbReference type="InterPro" id="IPR029787">
    <property type="entry name" value="Nucleotide_cyclase"/>
</dbReference>
<evidence type="ECO:0000313" key="7">
    <source>
        <dbReference type="EMBL" id="GFG77942.1"/>
    </source>
</evidence>
<dbReference type="SUPFAM" id="SSF55073">
    <property type="entry name" value="Nucleotide cyclase"/>
    <property type="match status" value="1"/>
</dbReference>
<evidence type="ECO:0000256" key="4">
    <source>
        <dbReference type="ARBA" id="ARBA00023170"/>
    </source>
</evidence>
<dbReference type="InterPro" id="IPR000014">
    <property type="entry name" value="PAS"/>
</dbReference>
<dbReference type="InterPro" id="IPR052155">
    <property type="entry name" value="Biofilm_reg_signaling"/>
</dbReference>
<dbReference type="Proteomes" id="UP000465240">
    <property type="component" value="Unassembled WGS sequence"/>
</dbReference>
<dbReference type="RefSeq" id="WP_120792055.1">
    <property type="nucleotide sequence ID" value="NZ_BLKX01000001.1"/>
</dbReference>
<dbReference type="InterPro" id="IPR000160">
    <property type="entry name" value="GGDEF_dom"/>
</dbReference>
<name>A0ABQ1C108_9MYCO</name>
<keyword evidence="3" id="KW-0157">Chromophore</keyword>
<dbReference type="NCBIfam" id="TIGR00254">
    <property type="entry name" value="GGDEF"/>
    <property type="match status" value="1"/>
</dbReference>
<proteinExistence type="predicted"/>
<evidence type="ECO:0008006" key="9">
    <source>
        <dbReference type="Google" id="ProtNLM"/>
    </source>
</evidence>
<reference evidence="7 8" key="1">
    <citation type="journal article" date="2019" name="Emerg. Microbes Infect.">
        <title>Comprehensive subspecies identification of 175 nontuberculous mycobacteria species based on 7547 genomic profiles.</title>
        <authorList>
            <person name="Matsumoto Y."/>
            <person name="Kinjo T."/>
            <person name="Motooka D."/>
            <person name="Nabeya D."/>
            <person name="Jung N."/>
            <person name="Uechi K."/>
            <person name="Horii T."/>
            <person name="Iida T."/>
            <person name="Fujita J."/>
            <person name="Nakamura S."/>
        </authorList>
    </citation>
    <scope>NUCLEOTIDE SEQUENCE [LARGE SCALE GENOMIC DNA]</scope>
    <source>
        <strain evidence="7 8">JCM 18565</strain>
    </source>
</reference>
<dbReference type="CDD" id="cd00130">
    <property type="entry name" value="PAS"/>
    <property type="match status" value="1"/>
</dbReference>
<dbReference type="InterPro" id="IPR003018">
    <property type="entry name" value="GAF"/>
</dbReference>
<dbReference type="InterPro" id="IPR029016">
    <property type="entry name" value="GAF-like_dom_sf"/>
</dbReference>
<dbReference type="InterPro" id="IPR035965">
    <property type="entry name" value="PAS-like_dom_sf"/>
</dbReference>
<dbReference type="Gene3D" id="3.30.450.270">
    <property type="match status" value="1"/>
</dbReference>
<evidence type="ECO:0000256" key="3">
    <source>
        <dbReference type="ARBA" id="ARBA00022991"/>
    </source>
</evidence>
<dbReference type="InterPro" id="IPR001294">
    <property type="entry name" value="Phytochrome"/>
</dbReference>
<dbReference type="Gene3D" id="3.30.70.270">
    <property type="match status" value="1"/>
</dbReference>
<organism evidence="7 8">
    <name type="scientific">Mycobacterium paragordonae</name>
    <dbReference type="NCBI Taxonomy" id="1389713"/>
    <lineage>
        <taxon>Bacteria</taxon>
        <taxon>Bacillati</taxon>
        <taxon>Actinomycetota</taxon>
        <taxon>Actinomycetes</taxon>
        <taxon>Mycobacteriales</taxon>
        <taxon>Mycobacteriaceae</taxon>
        <taxon>Mycobacterium</taxon>
    </lineage>
</organism>
<dbReference type="SMART" id="SM00267">
    <property type="entry name" value="GGDEF"/>
    <property type="match status" value="1"/>
</dbReference>
<dbReference type="Pfam" id="PF00360">
    <property type="entry name" value="PHY"/>
    <property type="match status" value="1"/>
</dbReference>
<dbReference type="SUPFAM" id="SSF55785">
    <property type="entry name" value="PYP-like sensor domain (PAS domain)"/>
    <property type="match status" value="1"/>
</dbReference>
<dbReference type="PROSITE" id="PS50046">
    <property type="entry name" value="PHYTOCHROME_2"/>
    <property type="match status" value="1"/>
</dbReference>
<feature type="domain" description="Phytochrome chromophore attachment site" evidence="5">
    <location>
        <begin position="147"/>
        <end position="304"/>
    </location>
</feature>